<dbReference type="EMBL" id="LR743507">
    <property type="protein sequence ID" value="CAA2101361.1"/>
    <property type="molecule type" value="Genomic_DNA"/>
</dbReference>
<reference evidence="1" key="1">
    <citation type="submission" date="2019-12" db="EMBL/GenBank/DDBJ databases">
        <authorList>
            <person name="Cremers G."/>
        </authorList>
    </citation>
    <scope>NUCLEOTIDE SEQUENCE</scope>
    <source>
        <strain evidence="1">Vvax</strain>
    </source>
</reference>
<gene>
    <name evidence="1" type="ORF">VVAX_01211</name>
</gene>
<proteinExistence type="predicted"/>
<evidence type="ECO:0000313" key="1">
    <source>
        <dbReference type="EMBL" id="CAA2101361.1"/>
    </source>
</evidence>
<organism evidence="1">
    <name type="scientific">Variovorax paradoxus</name>
    <dbReference type="NCBI Taxonomy" id="34073"/>
    <lineage>
        <taxon>Bacteria</taxon>
        <taxon>Pseudomonadati</taxon>
        <taxon>Pseudomonadota</taxon>
        <taxon>Betaproteobacteria</taxon>
        <taxon>Burkholderiales</taxon>
        <taxon>Comamonadaceae</taxon>
        <taxon>Variovorax</taxon>
    </lineage>
</organism>
<dbReference type="AlphaFoldDB" id="A0A679J0B3"/>
<accession>A0A679J0B3</accession>
<sequence>MYMQKLSTSGGRLFTVTVQGPRVTLADTMVAAPHYLRVLEEQFDSAADVLRCLRAWENGGPLRPGNVPDEQNSLIRRWVNAHHMADVAARRWLSQPDAQNFEVTLASNMR</sequence>
<name>A0A679J0B3_VARPD</name>
<protein>
    <submittedName>
        <fullName evidence="1">Uncharacterized protein</fullName>
    </submittedName>
</protein>